<dbReference type="STRING" id="1844006.PhaeoP97_00254"/>
<accession>A0A1L3I0S1</accession>
<keyword evidence="1" id="KW-1133">Transmembrane helix</keyword>
<dbReference type="Pfam" id="PF18902">
    <property type="entry name" value="DUF5658"/>
    <property type="match status" value="1"/>
</dbReference>
<dbReference type="InterPro" id="IPR043717">
    <property type="entry name" value="DUF5658"/>
</dbReference>
<proteinExistence type="predicted"/>
<dbReference type="OrthoDB" id="7875315at2"/>
<organism evidence="3 4">
    <name type="scientific">Phaeobacter porticola</name>
    <dbReference type="NCBI Taxonomy" id="1844006"/>
    <lineage>
        <taxon>Bacteria</taxon>
        <taxon>Pseudomonadati</taxon>
        <taxon>Pseudomonadota</taxon>
        <taxon>Alphaproteobacteria</taxon>
        <taxon>Rhodobacterales</taxon>
        <taxon>Roseobacteraceae</taxon>
        <taxon>Phaeobacter</taxon>
    </lineage>
</organism>
<reference evidence="4" key="1">
    <citation type="submission" date="2016-07" db="EMBL/GenBank/DDBJ databases">
        <title>Phaeobacter portensis sp. nov., a tropodithietic acid producing bacterium isolated from a German harbor.</title>
        <authorList>
            <person name="Freese H.M."/>
            <person name="Bunk B."/>
            <person name="Breider S."/>
            <person name="Brinkhoff T."/>
        </authorList>
    </citation>
    <scope>NUCLEOTIDE SEQUENCE [LARGE SCALE GENOMIC DNA]</scope>
    <source>
        <strain evidence="4">P97</strain>
    </source>
</reference>
<dbReference type="AlphaFoldDB" id="A0A1L3I0S1"/>
<dbReference type="KEGG" id="php:PhaeoP97_00254"/>
<evidence type="ECO:0000259" key="2">
    <source>
        <dbReference type="Pfam" id="PF18902"/>
    </source>
</evidence>
<dbReference type="Proteomes" id="UP000183859">
    <property type="component" value="Chromosome"/>
</dbReference>
<evidence type="ECO:0000313" key="3">
    <source>
        <dbReference type="EMBL" id="APG45706.1"/>
    </source>
</evidence>
<sequence>MTIAIIVFVLAQLGDVITTKRALAQPGKREANPFMRVLFDRLGVNGGLTVKALVASALVYWLWSEGATLPIWAVAVMTGAVALHNHRLMQKG</sequence>
<evidence type="ECO:0000256" key="1">
    <source>
        <dbReference type="SAM" id="Phobius"/>
    </source>
</evidence>
<keyword evidence="1" id="KW-0812">Transmembrane</keyword>
<dbReference type="EMBL" id="CP016364">
    <property type="protein sequence ID" value="APG45706.1"/>
    <property type="molecule type" value="Genomic_DNA"/>
</dbReference>
<evidence type="ECO:0000313" key="4">
    <source>
        <dbReference type="Proteomes" id="UP000183859"/>
    </source>
</evidence>
<keyword evidence="1" id="KW-0472">Membrane</keyword>
<name>A0A1L3I0S1_9RHOB</name>
<gene>
    <name evidence="3" type="ORF">PhaeoP97_00254</name>
</gene>
<keyword evidence="4" id="KW-1185">Reference proteome</keyword>
<feature type="domain" description="DUF5658" evidence="2">
    <location>
        <begin position="6"/>
        <end position="82"/>
    </location>
</feature>
<dbReference type="RefSeq" id="WP_072503525.1">
    <property type="nucleotide sequence ID" value="NZ_CP016364.1"/>
</dbReference>
<feature type="transmembrane region" description="Helical" evidence="1">
    <location>
        <begin position="60"/>
        <end position="83"/>
    </location>
</feature>
<protein>
    <recommendedName>
        <fullName evidence="2">DUF5658 domain-containing protein</fullName>
    </recommendedName>
</protein>